<reference evidence="6 7" key="1">
    <citation type="submission" date="2019-06" db="EMBL/GenBank/DDBJ databases">
        <title>Whole genome sequence for Rhodospirillaceae sp. R148.</title>
        <authorList>
            <person name="Wang G."/>
        </authorList>
    </citation>
    <scope>NUCLEOTIDE SEQUENCE [LARGE SCALE GENOMIC DNA]</scope>
    <source>
        <strain evidence="6 7">R148</strain>
    </source>
</reference>
<dbReference type="CDD" id="cd11386">
    <property type="entry name" value="MCP_signal"/>
    <property type="match status" value="1"/>
</dbReference>
<dbReference type="GO" id="GO:0004888">
    <property type="term" value="F:transmembrane signaling receptor activity"/>
    <property type="evidence" value="ECO:0007669"/>
    <property type="project" value="InterPro"/>
</dbReference>
<feature type="domain" description="Methyl-accepting transducer" evidence="5">
    <location>
        <begin position="194"/>
        <end position="416"/>
    </location>
</feature>
<dbReference type="Pfam" id="PF00015">
    <property type="entry name" value="MCPsignal"/>
    <property type="match status" value="1"/>
</dbReference>
<dbReference type="Pfam" id="PF07238">
    <property type="entry name" value="PilZ"/>
    <property type="match status" value="1"/>
</dbReference>
<dbReference type="GO" id="GO:0035438">
    <property type="term" value="F:cyclic-di-GMP binding"/>
    <property type="evidence" value="ECO:0007669"/>
    <property type="project" value="InterPro"/>
</dbReference>
<protein>
    <submittedName>
        <fullName evidence="6">Chemotaxis protein</fullName>
    </submittedName>
</protein>
<evidence type="ECO:0000313" key="6">
    <source>
        <dbReference type="EMBL" id="TQV78391.1"/>
    </source>
</evidence>
<feature type="coiled-coil region" evidence="4">
    <location>
        <begin position="352"/>
        <end position="379"/>
    </location>
</feature>
<dbReference type="Gene3D" id="2.40.10.220">
    <property type="entry name" value="predicted glycosyltransferase like domains"/>
    <property type="match status" value="1"/>
</dbReference>
<evidence type="ECO:0000256" key="4">
    <source>
        <dbReference type="SAM" id="Coils"/>
    </source>
</evidence>
<evidence type="ECO:0000256" key="3">
    <source>
        <dbReference type="PROSITE-ProRule" id="PRU00284"/>
    </source>
</evidence>
<comment type="similarity">
    <text evidence="2">Belongs to the methyl-accepting chemotaxis (MCP) protein family.</text>
</comment>
<dbReference type="PANTHER" id="PTHR32089">
    <property type="entry name" value="METHYL-ACCEPTING CHEMOTAXIS PROTEIN MCPB"/>
    <property type="match status" value="1"/>
</dbReference>
<dbReference type="SUPFAM" id="SSF46458">
    <property type="entry name" value="Globin-like"/>
    <property type="match status" value="1"/>
</dbReference>
<name>A0A545TML2_9PROT</name>
<dbReference type="GO" id="GO:0020037">
    <property type="term" value="F:heme binding"/>
    <property type="evidence" value="ECO:0007669"/>
    <property type="project" value="InterPro"/>
</dbReference>
<organism evidence="6 7">
    <name type="scientific">Denitrobaculum tricleocarpae</name>
    <dbReference type="NCBI Taxonomy" id="2591009"/>
    <lineage>
        <taxon>Bacteria</taxon>
        <taxon>Pseudomonadati</taxon>
        <taxon>Pseudomonadota</taxon>
        <taxon>Alphaproteobacteria</taxon>
        <taxon>Rhodospirillales</taxon>
        <taxon>Rhodospirillaceae</taxon>
        <taxon>Denitrobaculum</taxon>
    </lineage>
</organism>
<sequence>MDKDTDISNGLSFAGLDTAVRGRLPAIFSNLEGDLPQLMDDFYGFVGDWDALNQLTDNGARVPYLKSAQIEHWKLLFSGRFDAEYFTRAKAIGNAHRRIGLGPNWYIGAYSFLLSRINKLLVQQYRRKPQQLNDAQEAVTRAILFDMEQAVSVYIEAGQQNLQDELSKLADSLETEINGAIDIVAKQGMEMKETASKMLAASERSGSSATAVASASEEASANVETVAAATEEFTATVKEIGRQTDQSKEVTQKAVQEAEDAGRIMSELDGLSQEIGDIVKVISDIAAQTNLLALNATIEAARAGEAGKGFAVVAGEVKSLANQTAKATDEISSQVTKVQESTNLAVGAIKSISEIIEKMDQVSAAIDQAAEQQNAASDEIANNIQEAAAGNREVAVNIQTVATEASEVLQLSNEVQTGTDRSSEAVAQLGEGVSKILSQLRRHEAFDRREHTRVATHENSEVFAKGQWHQCLINDISAGGAEIAAIDGLGEGDAIKLKVPGFGEVDGRILRVTPKSRGIGFDLDDQTARSLGQHLSGLRSAA</sequence>
<keyword evidence="7" id="KW-1185">Reference proteome</keyword>
<dbReference type="InterPro" id="IPR004090">
    <property type="entry name" value="Chemotax_Me-accpt_rcpt"/>
</dbReference>
<dbReference type="InterPro" id="IPR004089">
    <property type="entry name" value="MCPsignal_dom"/>
</dbReference>
<dbReference type="GO" id="GO:0006935">
    <property type="term" value="P:chemotaxis"/>
    <property type="evidence" value="ECO:0007669"/>
    <property type="project" value="InterPro"/>
</dbReference>
<dbReference type="SMART" id="SM00283">
    <property type="entry name" value="MA"/>
    <property type="match status" value="1"/>
</dbReference>
<dbReference type="AlphaFoldDB" id="A0A545TML2"/>
<dbReference type="InterPro" id="IPR012292">
    <property type="entry name" value="Globin/Proto"/>
</dbReference>
<proteinExistence type="inferred from homology"/>
<dbReference type="CDD" id="cd01068">
    <property type="entry name" value="globin_sensor"/>
    <property type="match status" value="1"/>
</dbReference>
<dbReference type="InterPro" id="IPR044398">
    <property type="entry name" value="Globin-sensor_dom"/>
</dbReference>
<keyword evidence="1 3" id="KW-0807">Transducer</keyword>
<dbReference type="GO" id="GO:0016020">
    <property type="term" value="C:membrane"/>
    <property type="evidence" value="ECO:0007669"/>
    <property type="project" value="InterPro"/>
</dbReference>
<dbReference type="RefSeq" id="WP_142897725.1">
    <property type="nucleotide sequence ID" value="NZ_ML660057.1"/>
</dbReference>
<evidence type="ECO:0000256" key="2">
    <source>
        <dbReference type="ARBA" id="ARBA00029447"/>
    </source>
</evidence>
<dbReference type="InterPro" id="IPR039379">
    <property type="entry name" value="Protoglobin_sensor_dom"/>
</dbReference>
<dbReference type="Proteomes" id="UP000315252">
    <property type="component" value="Unassembled WGS sequence"/>
</dbReference>
<dbReference type="InterPro" id="IPR009050">
    <property type="entry name" value="Globin-like_sf"/>
</dbReference>
<evidence type="ECO:0000313" key="7">
    <source>
        <dbReference type="Proteomes" id="UP000315252"/>
    </source>
</evidence>
<dbReference type="Gene3D" id="1.10.490.10">
    <property type="entry name" value="Globins"/>
    <property type="match status" value="1"/>
</dbReference>
<comment type="caution">
    <text evidence="6">The sequence shown here is derived from an EMBL/GenBank/DDBJ whole genome shotgun (WGS) entry which is preliminary data.</text>
</comment>
<dbReference type="PROSITE" id="PS50111">
    <property type="entry name" value="CHEMOTAXIS_TRANSDUC_2"/>
    <property type="match status" value="1"/>
</dbReference>
<keyword evidence="4" id="KW-0175">Coiled coil</keyword>
<dbReference type="PANTHER" id="PTHR32089:SF112">
    <property type="entry name" value="LYSOZYME-LIKE PROTEIN-RELATED"/>
    <property type="match status" value="1"/>
</dbReference>
<dbReference type="InterPro" id="IPR009875">
    <property type="entry name" value="PilZ_domain"/>
</dbReference>
<evidence type="ECO:0000259" key="5">
    <source>
        <dbReference type="PROSITE" id="PS50111"/>
    </source>
</evidence>
<dbReference type="OrthoDB" id="266313at2"/>
<dbReference type="PRINTS" id="PR00260">
    <property type="entry name" value="CHEMTRNSDUCR"/>
</dbReference>
<dbReference type="GO" id="GO:0007165">
    <property type="term" value="P:signal transduction"/>
    <property type="evidence" value="ECO:0007669"/>
    <property type="project" value="UniProtKB-KW"/>
</dbReference>
<accession>A0A545TML2</accession>
<dbReference type="SUPFAM" id="SSF58104">
    <property type="entry name" value="Methyl-accepting chemotaxis protein (MCP) signaling domain"/>
    <property type="match status" value="1"/>
</dbReference>
<evidence type="ECO:0000256" key="1">
    <source>
        <dbReference type="ARBA" id="ARBA00023224"/>
    </source>
</evidence>
<dbReference type="Gene3D" id="1.10.287.950">
    <property type="entry name" value="Methyl-accepting chemotaxis protein"/>
    <property type="match status" value="1"/>
</dbReference>
<dbReference type="Pfam" id="PF11563">
    <property type="entry name" value="Protoglobin"/>
    <property type="match status" value="1"/>
</dbReference>
<dbReference type="SUPFAM" id="SSF141371">
    <property type="entry name" value="PilZ domain-like"/>
    <property type="match status" value="1"/>
</dbReference>
<gene>
    <name evidence="6" type="ORF">FKG95_17650</name>
</gene>
<dbReference type="EMBL" id="VHSH01000006">
    <property type="protein sequence ID" value="TQV78391.1"/>
    <property type="molecule type" value="Genomic_DNA"/>
</dbReference>
<dbReference type="GO" id="GO:0019825">
    <property type="term" value="F:oxygen binding"/>
    <property type="evidence" value="ECO:0007669"/>
    <property type="project" value="InterPro"/>
</dbReference>